<feature type="region of interest" description="Disordered" evidence="1">
    <location>
        <begin position="162"/>
        <end position="181"/>
    </location>
</feature>
<dbReference type="AlphaFoldDB" id="A0A1E7FEY4"/>
<dbReference type="KEGG" id="fcy:FRACYDRAFT_239326"/>
<protein>
    <recommendedName>
        <fullName evidence="4">R3H-associated N-terminal domain-containing protein</fullName>
    </recommendedName>
</protein>
<feature type="compositionally biased region" description="Polar residues" evidence="1">
    <location>
        <begin position="10"/>
        <end position="20"/>
    </location>
</feature>
<evidence type="ECO:0000313" key="3">
    <source>
        <dbReference type="Proteomes" id="UP000095751"/>
    </source>
</evidence>
<keyword evidence="3" id="KW-1185">Reference proteome</keyword>
<dbReference type="InParanoid" id="A0A1E7FEY4"/>
<dbReference type="EMBL" id="KV784358">
    <property type="protein sequence ID" value="OEU16731.1"/>
    <property type="molecule type" value="Genomic_DNA"/>
</dbReference>
<organism evidence="2 3">
    <name type="scientific">Fragilariopsis cylindrus CCMP1102</name>
    <dbReference type="NCBI Taxonomy" id="635003"/>
    <lineage>
        <taxon>Eukaryota</taxon>
        <taxon>Sar</taxon>
        <taxon>Stramenopiles</taxon>
        <taxon>Ochrophyta</taxon>
        <taxon>Bacillariophyta</taxon>
        <taxon>Bacillariophyceae</taxon>
        <taxon>Bacillariophycidae</taxon>
        <taxon>Bacillariales</taxon>
        <taxon>Bacillariaceae</taxon>
        <taxon>Fragilariopsis</taxon>
    </lineage>
</organism>
<sequence>MRRTRADSIPENSTAMTNASMEELLMRHSSPILHSSTGRAVASPLAERNSSPSPLRLNRPRSNPRTRTPMRAEEDQDEQEGPRRITIRPMAGAAVGTDMASSYTARHNRLDQLRVKSRKQGPSHRKARRRNNDNFVNLADELSKNHAGSAAAVEALLHGSANASKHRSIYDPKEHESKTMKQFREDKSLDLVREKFFDGSLPCDPYSSSSSRIVVVDIPSLTPLERFHRIESRIRRIVVKACENSYAASKVVNTLEDFLIRIYNGEKDERSQEDWNEFLLGSPIVTERRCSMKNKDQDEDSTCNPRRLIIKFLFDAESATGGFHRLLLHGICQFYCLSATSSSTRINMPTKKDGNVAKKARVLTATGTLSGVDVRLVEFITERQRSRSAGNSETSDQIQLDLTTNKLSELKV</sequence>
<feature type="compositionally biased region" description="Basic and acidic residues" evidence="1">
    <location>
        <begin position="168"/>
        <end position="181"/>
    </location>
</feature>
<evidence type="ECO:0000256" key="1">
    <source>
        <dbReference type="SAM" id="MobiDB-lite"/>
    </source>
</evidence>
<evidence type="ECO:0008006" key="4">
    <source>
        <dbReference type="Google" id="ProtNLM"/>
    </source>
</evidence>
<accession>A0A1E7FEY4</accession>
<name>A0A1E7FEY4_9STRA</name>
<evidence type="ECO:0000313" key="2">
    <source>
        <dbReference type="EMBL" id="OEU16731.1"/>
    </source>
</evidence>
<feature type="region of interest" description="Disordered" evidence="1">
    <location>
        <begin position="105"/>
        <end position="134"/>
    </location>
</feature>
<gene>
    <name evidence="2" type="ORF">FRACYDRAFT_239326</name>
</gene>
<feature type="region of interest" description="Disordered" evidence="1">
    <location>
        <begin position="1"/>
        <end position="85"/>
    </location>
</feature>
<feature type="compositionally biased region" description="Basic residues" evidence="1">
    <location>
        <begin position="115"/>
        <end position="129"/>
    </location>
</feature>
<reference evidence="2 3" key="1">
    <citation type="submission" date="2016-09" db="EMBL/GenBank/DDBJ databases">
        <title>Extensive genetic diversity and differential bi-allelic expression allows diatom success in the polar Southern Ocean.</title>
        <authorList>
            <consortium name="DOE Joint Genome Institute"/>
            <person name="Mock T."/>
            <person name="Otillar R.P."/>
            <person name="Strauss J."/>
            <person name="Dupont C."/>
            <person name="Frickenhaus S."/>
            <person name="Maumus F."/>
            <person name="Mcmullan M."/>
            <person name="Sanges R."/>
            <person name="Schmutz J."/>
            <person name="Toseland A."/>
            <person name="Valas R."/>
            <person name="Veluchamy A."/>
            <person name="Ward B.J."/>
            <person name="Allen A."/>
            <person name="Barry K."/>
            <person name="Falciatore A."/>
            <person name="Ferrante M."/>
            <person name="Fortunato A.E."/>
            <person name="Gloeckner G."/>
            <person name="Gruber A."/>
            <person name="Hipkin R."/>
            <person name="Janech M."/>
            <person name="Kroth P."/>
            <person name="Leese F."/>
            <person name="Lindquist E."/>
            <person name="Lyon B.R."/>
            <person name="Martin J."/>
            <person name="Mayer C."/>
            <person name="Parker M."/>
            <person name="Quesneville H."/>
            <person name="Raymond J."/>
            <person name="Uhlig C."/>
            <person name="Valentin K.U."/>
            <person name="Worden A.Z."/>
            <person name="Armbrust E.V."/>
            <person name="Bowler C."/>
            <person name="Green B."/>
            <person name="Moulton V."/>
            <person name="Van Oosterhout C."/>
            <person name="Grigoriev I."/>
        </authorList>
    </citation>
    <scope>NUCLEOTIDE SEQUENCE [LARGE SCALE GENOMIC DNA]</scope>
    <source>
        <strain evidence="2 3">CCMP1102</strain>
    </source>
</reference>
<feature type="compositionally biased region" description="Low complexity" evidence="1">
    <location>
        <begin position="48"/>
        <end position="57"/>
    </location>
</feature>
<proteinExistence type="predicted"/>
<dbReference type="OrthoDB" id="47368at2759"/>
<dbReference type="Proteomes" id="UP000095751">
    <property type="component" value="Unassembled WGS sequence"/>
</dbReference>